<keyword evidence="5" id="KW-0067">ATP-binding</keyword>
<feature type="region of interest" description="Disordered" evidence="8">
    <location>
        <begin position="1"/>
        <end position="61"/>
    </location>
</feature>
<proteinExistence type="inferred from homology"/>
<dbReference type="RefSeq" id="XP_016929348.3">
    <property type="nucleotide sequence ID" value="XM_017073859.4"/>
</dbReference>
<dbReference type="InterPro" id="IPR027417">
    <property type="entry name" value="P-loop_NTPase"/>
</dbReference>
<dbReference type="GO" id="GO:0090374">
    <property type="term" value="P:oligopeptide export from mitochondrion"/>
    <property type="evidence" value="ECO:0007669"/>
    <property type="project" value="TreeGrafter"/>
</dbReference>
<evidence type="ECO:0000256" key="5">
    <source>
        <dbReference type="ARBA" id="ARBA00022840"/>
    </source>
</evidence>
<feature type="transmembrane region" description="Helical" evidence="9">
    <location>
        <begin position="326"/>
        <end position="350"/>
    </location>
</feature>
<comment type="similarity">
    <text evidence="2">Belongs to the ABC transporter superfamily. ABCB family. Multidrug resistance exporter (TC 3.A.1.201) subfamily.</text>
</comment>
<feature type="transmembrane region" description="Helical" evidence="9">
    <location>
        <begin position="743"/>
        <end position="767"/>
    </location>
</feature>
<gene>
    <name evidence="13" type="primary">Mdr50</name>
</gene>
<evidence type="ECO:0000256" key="1">
    <source>
        <dbReference type="ARBA" id="ARBA00004141"/>
    </source>
</evidence>
<feature type="transmembrane region" description="Helical" evidence="9">
    <location>
        <begin position="87"/>
        <end position="109"/>
    </location>
</feature>
<evidence type="ECO:0000256" key="8">
    <source>
        <dbReference type="SAM" id="MobiDB-lite"/>
    </source>
</evidence>
<dbReference type="Gene3D" id="1.20.1560.10">
    <property type="entry name" value="ABC transporter type 1, transmembrane domain"/>
    <property type="match status" value="1"/>
</dbReference>
<dbReference type="InterPro" id="IPR003593">
    <property type="entry name" value="AAA+_ATPase"/>
</dbReference>
<feature type="domain" description="ABC transmembrane type-1" evidence="11">
    <location>
        <begin position="89"/>
        <end position="394"/>
    </location>
</feature>
<dbReference type="GO" id="GO:0097254">
    <property type="term" value="P:renal tubular secretion"/>
    <property type="evidence" value="ECO:0007669"/>
    <property type="project" value="UniProtKB-ARBA"/>
</dbReference>
<dbReference type="PROSITE" id="PS00211">
    <property type="entry name" value="ABC_TRANSPORTER_1"/>
    <property type="match status" value="2"/>
</dbReference>
<dbReference type="GO" id="GO:0017085">
    <property type="term" value="P:response to insecticide"/>
    <property type="evidence" value="ECO:0007669"/>
    <property type="project" value="UniProtKB-ARBA"/>
</dbReference>
<reference evidence="13" key="1">
    <citation type="submission" date="2025-08" db="UniProtKB">
        <authorList>
            <consortium name="RefSeq"/>
        </authorList>
    </citation>
    <scope>IDENTIFICATION</scope>
</reference>
<dbReference type="GO" id="GO:0005524">
    <property type="term" value="F:ATP binding"/>
    <property type="evidence" value="ECO:0007669"/>
    <property type="project" value="UniProtKB-KW"/>
</dbReference>
<dbReference type="GO" id="GO:0015421">
    <property type="term" value="F:ABC-type oligopeptide transporter activity"/>
    <property type="evidence" value="ECO:0007669"/>
    <property type="project" value="TreeGrafter"/>
</dbReference>
<feature type="transmembrane region" description="Helical" evidence="9">
    <location>
        <begin position="865"/>
        <end position="881"/>
    </location>
</feature>
<dbReference type="GeneID" id="108009478"/>
<keyword evidence="7 9" id="KW-0472">Membrane</keyword>
<keyword evidence="4" id="KW-0547">Nucleotide-binding</keyword>
<feature type="transmembrane region" description="Helical" evidence="9">
    <location>
        <begin position="370"/>
        <end position="391"/>
    </location>
</feature>
<evidence type="ECO:0000256" key="3">
    <source>
        <dbReference type="ARBA" id="ARBA00022692"/>
    </source>
</evidence>
<feature type="transmembrane region" description="Helical" evidence="9">
    <location>
        <begin position="787"/>
        <end position="811"/>
    </location>
</feature>
<keyword evidence="12" id="KW-1185">Reference proteome</keyword>
<feature type="transmembrane region" description="Helical" evidence="9">
    <location>
        <begin position="222"/>
        <end position="240"/>
    </location>
</feature>
<dbReference type="GO" id="GO:0016887">
    <property type="term" value="F:ATP hydrolysis activity"/>
    <property type="evidence" value="ECO:0007669"/>
    <property type="project" value="InterPro"/>
</dbReference>
<keyword evidence="6 9" id="KW-1133">Transmembrane helix</keyword>
<evidence type="ECO:0000259" key="10">
    <source>
        <dbReference type="PROSITE" id="PS50893"/>
    </source>
</evidence>
<feature type="domain" description="ABC transporter" evidence="10">
    <location>
        <begin position="431"/>
        <end position="667"/>
    </location>
</feature>
<dbReference type="InterPro" id="IPR039421">
    <property type="entry name" value="Type_1_exporter"/>
</dbReference>
<dbReference type="PROSITE" id="PS50929">
    <property type="entry name" value="ABC_TM1F"/>
    <property type="match status" value="2"/>
</dbReference>
<dbReference type="GO" id="GO:0005743">
    <property type="term" value="C:mitochondrial inner membrane"/>
    <property type="evidence" value="ECO:0007669"/>
    <property type="project" value="TreeGrafter"/>
</dbReference>
<evidence type="ECO:0000256" key="9">
    <source>
        <dbReference type="SAM" id="Phobius"/>
    </source>
</evidence>
<feature type="compositionally biased region" description="Polar residues" evidence="8">
    <location>
        <begin position="15"/>
        <end position="25"/>
    </location>
</feature>
<protein>
    <submittedName>
        <fullName evidence="13">ATP-dependent translocase ABCB1</fullName>
    </submittedName>
</protein>
<feature type="domain" description="ABC transporter" evidence="10">
    <location>
        <begin position="1067"/>
        <end position="1305"/>
    </location>
</feature>
<dbReference type="PANTHER" id="PTHR43394">
    <property type="entry name" value="ATP-DEPENDENT PERMEASE MDL1, MITOCHONDRIAL"/>
    <property type="match status" value="1"/>
</dbReference>
<feature type="transmembrane region" description="Helical" evidence="9">
    <location>
        <begin position="246"/>
        <end position="268"/>
    </location>
</feature>
<evidence type="ECO:0000256" key="7">
    <source>
        <dbReference type="ARBA" id="ARBA00023136"/>
    </source>
</evidence>
<evidence type="ECO:0000256" key="4">
    <source>
        <dbReference type="ARBA" id="ARBA00022741"/>
    </source>
</evidence>
<dbReference type="Gene3D" id="3.40.50.300">
    <property type="entry name" value="P-loop containing nucleotide triphosphate hydrolases"/>
    <property type="match status" value="2"/>
</dbReference>
<dbReference type="Pfam" id="PF00664">
    <property type="entry name" value="ABC_membrane"/>
    <property type="match status" value="2"/>
</dbReference>
<dbReference type="Proteomes" id="UP001652628">
    <property type="component" value="Chromosome 2R"/>
</dbReference>
<organism evidence="12 13">
    <name type="scientific">Drosophila suzukii</name>
    <name type="common">Spotted-wing drosophila fruit fly</name>
    <dbReference type="NCBI Taxonomy" id="28584"/>
    <lineage>
        <taxon>Eukaryota</taxon>
        <taxon>Metazoa</taxon>
        <taxon>Ecdysozoa</taxon>
        <taxon>Arthropoda</taxon>
        <taxon>Hexapoda</taxon>
        <taxon>Insecta</taxon>
        <taxon>Pterygota</taxon>
        <taxon>Neoptera</taxon>
        <taxon>Endopterygota</taxon>
        <taxon>Diptera</taxon>
        <taxon>Brachycera</taxon>
        <taxon>Muscomorpha</taxon>
        <taxon>Ephydroidea</taxon>
        <taxon>Drosophilidae</taxon>
        <taxon>Drosophila</taxon>
        <taxon>Sophophora</taxon>
    </lineage>
</organism>
<feature type="transmembrane region" description="Helical" evidence="9">
    <location>
        <begin position="152"/>
        <end position="172"/>
    </location>
</feature>
<dbReference type="CDD" id="cd03249">
    <property type="entry name" value="ABC_MTABC3_MDL1_MDL2"/>
    <property type="match status" value="2"/>
</dbReference>
<feature type="transmembrane region" description="Helical" evidence="9">
    <location>
        <begin position="972"/>
        <end position="992"/>
    </location>
</feature>
<dbReference type="InterPro" id="IPR036640">
    <property type="entry name" value="ABC1_TM_sf"/>
</dbReference>
<dbReference type="PANTHER" id="PTHR43394:SF27">
    <property type="entry name" value="ATP-DEPENDENT TRANSLOCASE ABCB1-LIKE"/>
    <property type="match status" value="1"/>
</dbReference>
<dbReference type="CDD" id="cd18577">
    <property type="entry name" value="ABC_6TM_Pgp_ABCB1_D1_like"/>
    <property type="match status" value="1"/>
</dbReference>
<evidence type="ECO:0000313" key="12">
    <source>
        <dbReference type="Proteomes" id="UP001652628"/>
    </source>
</evidence>
<feature type="transmembrane region" description="Helical" evidence="9">
    <location>
        <begin position="887"/>
        <end position="906"/>
    </location>
</feature>
<dbReference type="Pfam" id="PF00005">
    <property type="entry name" value="ABC_tran"/>
    <property type="match status" value="2"/>
</dbReference>
<dbReference type="SUPFAM" id="SSF52540">
    <property type="entry name" value="P-loop containing nucleoside triphosphate hydrolases"/>
    <property type="match status" value="2"/>
</dbReference>
<dbReference type="InterPro" id="IPR011527">
    <property type="entry name" value="ABC1_TM_dom"/>
</dbReference>
<evidence type="ECO:0000256" key="2">
    <source>
        <dbReference type="ARBA" id="ARBA00007577"/>
    </source>
</evidence>
<dbReference type="CDD" id="cd18578">
    <property type="entry name" value="ABC_6TM_Pgp_ABCB1_D2_like"/>
    <property type="match status" value="1"/>
</dbReference>
<accession>A0AB39Z6V3</accession>
<dbReference type="InterPro" id="IPR017871">
    <property type="entry name" value="ABC_transporter-like_CS"/>
</dbReference>
<evidence type="ECO:0000259" key="11">
    <source>
        <dbReference type="PROSITE" id="PS50929"/>
    </source>
</evidence>
<name>A0AB39Z6V3_DROSZ</name>
<dbReference type="GO" id="GO:0008559">
    <property type="term" value="F:ABC-type xenobiotic transporter activity"/>
    <property type="evidence" value="ECO:0007669"/>
    <property type="project" value="UniProtKB-EC"/>
</dbReference>
<evidence type="ECO:0000256" key="6">
    <source>
        <dbReference type="ARBA" id="ARBA00022989"/>
    </source>
</evidence>
<keyword evidence="3 9" id="KW-0812">Transmembrane</keyword>
<feature type="domain" description="ABC transmembrane type-1" evidence="11">
    <location>
        <begin position="745"/>
        <end position="1032"/>
    </location>
</feature>
<dbReference type="InterPro" id="IPR003439">
    <property type="entry name" value="ABC_transporter-like_ATP-bd"/>
</dbReference>
<dbReference type="PROSITE" id="PS50893">
    <property type="entry name" value="ABC_TRANSPORTER_2"/>
    <property type="match status" value="2"/>
</dbReference>
<sequence length="1310" mass="144910">MTVKNGDIVKDDPNSRSQYKTNIVLSSKFEESERDQKSFEPNKSKKKSKHDESDASDEEDGFKYEEDVKQVSYFQLFRYATNKDRGLYAIGLLSAVATGLTTPANSLIFGNLANDMIDLGGLAAGGKSYRADDDAATLLLDKVREFSLQNTYIGIIMLVCSYLSITCFNYAAHSQILTIRSKFFRSILHQDMKWYDFNQSGEVASRMNEDLSKMEDGLAEKVVMFIHYFVSFIGSLVLAFVKGWQLSLVCLTSLPLTFIAMGLVSVATSRLAKKEVTMYAGAAVVAEGALSGIRTVKAFEGEAKELAAYRQSVVAAKLLNIKRNMFSGIGFGMLWFFIYASYALAFWYGVGLVIKGYNDPYYANYDAGTMITVFFSVMMGSMNIGMAAPYIEAFGIAKGACAKVFHIIEQIPIINPIDAGGKKLNEPLTTIEFKDVEFQYPTRPEIPILNRLNLEIHRGQTVALVGPSGCGKSTCIQLIQRFYDPQAGSLYFNGTSLKDIDINWLRSRIGVVGQEPVLFGTSIYENIRYGREDATREEIEAAAAAANAAIFIKKLPKGYDTLVGERGAQLSGGQKQRIAIARALIRDPEILLLDEATSALDTASEAKVQAALEKVSAGRTTIVVAHRLSTVRRADRIVVINKGQVVESGTHQELMELKNHYYNLVTTQLGDDDGSVLSPTGDIYKNFDIKDEDEEEIKVLSEDEDEEEVVADKKLKKKKVKDPNEVKPMSEVMKMSKPEYLQITIGCISSVIMGCAMPIFAVLFGSILQVLSVKDNDEYVRENSNQYSLYFLIAGIVVGFATFFQIYFFGIAGERLTERLRGLMFETMMRQEVAWFDDKANGTGSLCARLSGDAAAVQGATGQRIGTIIQSISTLALGIGLSMYYEWSLGLVALAFTPFILIAFYMQRTLMAKENMGSAKTMENCTKLAVEVVSNIRTVVSLGREEMFHQSYIAMLIPAVEISKRNTHFRGMVYGLARSLMFFAYAACMYYGTWCVINRGIEFGDVFKVSQALIMGTASIANALAFAPNMQKGVSAAKTIFTFLRRQPMIVDRPGVSRDPWHSEGSVRYDKVEFSYPTRREIQVLKGLNLSVGKGQKVALVGPSGCGKSTCIQLIQRFYDVDEGATLIDERDVRDVSITNLRNQLGIVSQEPILFDRTIRENISYGDNSRIVTDQEIISACKKSNIHEFIANLPLGYETRMGEKGAQLSGGQKQRIAIARALIRNPKIMLLDEATSALDAESEKVVQDALDAASEGRTTITIAHRLSTVVHSDVIVVLENGVVCEAGDHKQLLGNRGLYYTLYKLQSGAM</sequence>
<comment type="subcellular location">
    <subcellularLocation>
        <location evidence="1">Membrane</location>
        <topology evidence="1">Multi-pass membrane protein</topology>
    </subcellularLocation>
</comment>
<evidence type="ECO:0000313" key="13">
    <source>
        <dbReference type="RefSeq" id="XP_016929348.3"/>
    </source>
</evidence>
<feature type="compositionally biased region" description="Basic and acidic residues" evidence="8">
    <location>
        <begin position="28"/>
        <end position="53"/>
    </location>
</feature>
<dbReference type="SMART" id="SM00382">
    <property type="entry name" value="AAA"/>
    <property type="match status" value="2"/>
</dbReference>
<dbReference type="SUPFAM" id="SSF90123">
    <property type="entry name" value="ABC transporter transmembrane region"/>
    <property type="match status" value="2"/>
</dbReference>